<gene>
    <name evidence="1" type="ORF">PPRIM_AZ9-3.1.T0620178</name>
</gene>
<keyword evidence="2" id="KW-1185">Reference proteome</keyword>
<organism evidence="1 2">
    <name type="scientific">Paramecium primaurelia</name>
    <dbReference type="NCBI Taxonomy" id="5886"/>
    <lineage>
        <taxon>Eukaryota</taxon>
        <taxon>Sar</taxon>
        <taxon>Alveolata</taxon>
        <taxon>Ciliophora</taxon>
        <taxon>Intramacronucleata</taxon>
        <taxon>Oligohymenophorea</taxon>
        <taxon>Peniculida</taxon>
        <taxon>Parameciidae</taxon>
        <taxon>Paramecium</taxon>
    </lineage>
</organism>
<dbReference type="EMBL" id="CAJJDM010000063">
    <property type="protein sequence ID" value="CAD8079742.1"/>
    <property type="molecule type" value="Genomic_DNA"/>
</dbReference>
<comment type="caution">
    <text evidence="1">The sequence shown here is derived from an EMBL/GenBank/DDBJ whole genome shotgun (WGS) entry which is preliminary data.</text>
</comment>
<evidence type="ECO:0000313" key="2">
    <source>
        <dbReference type="Proteomes" id="UP000688137"/>
    </source>
</evidence>
<dbReference type="Proteomes" id="UP000688137">
    <property type="component" value="Unassembled WGS sequence"/>
</dbReference>
<reference evidence="1" key="1">
    <citation type="submission" date="2021-01" db="EMBL/GenBank/DDBJ databases">
        <authorList>
            <consortium name="Genoscope - CEA"/>
            <person name="William W."/>
        </authorList>
    </citation>
    <scope>NUCLEOTIDE SEQUENCE</scope>
</reference>
<protein>
    <submittedName>
        <fullName evidence="1">Uncharacterized protein</fullName>
    </submittedName>
</protein>
<dbReference type="AlphaFoldDB" id="A0A8S1MKU0"/>
<dbReference type="OMA" id="FNSWDYE"/>
<sequence>MAQISFIKVFFTFPIIFYQNCIEPQGADCYTHLWNYNNKVVNCQGKWFMGQFGGSYEKVTLLLNYPQGRTMRFNFTMGKFNSWDYEPFYVIIDDVQVDSFTYGPFEGTPTSNLGFIILDQMVRPALRLFYKVIQIKVLMMNHGDLEMFALKFQILVWISLANVIIKVQNFSICSGNQTLLSKNVPFFIKSISLYDGMIVKFKDSKYFGGELQIYTQSQNCLPNYNFPKYKKPE</sequence>
<proteinExistence type="predicted"/>
<name>A0A8S1MKU0_PARPR</name>
<evidence type="ECO:0000313" key="1">
    <source>
        <dbReference type="EMBL" id="CAD8079742.1"/>
    </source>
</evidence>
<accession>A0A8S1MKU0</accession>